<dbReference type="OrthoDB" id="3034992at2"/>
<dbReference type="NCBIfam" id="NF041418">
    <property type="entry name" value="MbpA"/>
    <property type="match status" value="1"/>
</dbReference>
<proteinExistence type="predicted"/>
<dbReference type="EMBL" id="FNUG01000001">
    <property type="protein sequence ID" value="SEE55772.1"/>
    <property type="molecule type" value="Genomic_DNA"/>
</dbReference>
<organism evidence="1 2">
    <name type="scientific">Salinimicrobium catena</name>
    <dbReference type="NCBI Taxonomy" id="390640"/>
    <lineage>
        <taxon>Bacteria</taxon>
        <taxon>Pseudomonadati</taxon>
        <taxon>Bacteroidota</taxon>
        <taxon>Flavobacteriia</taxon>
        <taxon>Flavobacteriales</taxon>
        <taxon>Flavobacteriaceae</taxon>
        <taxon>Salinimicrobium</taxon>
    </lineage>
</organism>
<accession>A0A1H5JTF3</accession>
<dbReference type="STRING" id="390640.SAMN04488034_101850"/>
<dbReference type="InterPro" id="IPR049793">
    <property type="entry name" value="MbpA-like"/>
</dbReference>
<name>A0A1H5JTF3_9FLAO</name>
<dbReference type="AlphaFoldDB" id="A0A1H5JTF3"/>
<gene>
    <name evidence="1" type="ORF">SAMN04488034_101850</name>
</gene>
<evidence type="ECO:0008006" key="3">
    <source>
        <dbReference type="Google" id="ProtNLM"/>
    </source>
</evidence>
<dbReference type="InterPro" id="IPR053842">
    <property type="entry name" value="NikA-like"/>
</dbReference>
<evidence type="ECO:0000313" key="1">
    <source>
        <dbReference type="EMBL" id="SEE55772.1"/>
    </source>
</evidence>
<sequence>MKREFIQIRCSIYEKKLLKKRAARAGISLSEYIRSTAFGKGVTERLTPEQLDYYKMLVQYKNNFVRIGNMFNKRDPKLAQEVMALAEKIRTHLQNFQK</sequence>
<evidence type="ECO:0000313" key="2">
    <source>
        <dbReference type="Proteomes" id="UP000199448"/>
    </source>
</evidence>
<keyword evidence="2" id="KW-1185">Reference proteome</keyword>
<protein>
    <recommendedName>
        <fullName evidence="3">Mobilization protein</fullName>
    </recommendedName>
</protein>
<reference evidence="1 2" key="1">
    <citation type="submission" date="2016-10" db="EMBL/GenBank/DDBJ databases">
        <authorList>
            <person name="de Groot N.N."/>
        </authorList>
    </citation>
    <scope>NUCLEOTIDE SEQUENCE [LARGE SCALE GENOMIC DNA]</scope>
    <source>
        <strain evidence="1 2">DSM 23553</strain>
    </source>
</reference>
<dbReference type="Pfam" id="PF21983">
    <property type="entry name" value="NikA-like"/>
    <property type="match status" value="1"/>
</dbReference>
<dbReference type="RefSeq" id="WP_093112013.1">
    <property type="nucleotide sequence ID" value="NZ_FNGG01000001.1"/>
</dbReference>
<dbReference type="Proteomes" id="UP000199448">
    <property type="component" value="Unassembled WGS sequence"/>
</dbReference>